<proteinExistence type="predicted"/>
<comment type="caution">
    <text evidence="2">The sequence shown here is derived from an EMBL/GenBank/DDBJ whole genome shotgun (WGS) entry which is preliminary data.</text>
</comment>
<dbReference type="GeneID" id="66580171"/>
<organism evidence="2 4">
    <name type="scientific">Holdemanella biformis</name>
    <dbReference type="NCBI Taxonomy" id="1735"/>
    <lineage>
        <taxon>Bacteria</taxon>
        <taxon>Bacillati</taxon>
        <taxon>Bacillota</taxon>
        <taxon>Erysipelotrichia</taxon>
        <taxon>Erysipelotrichales</taxon>
        <taxon>Erysipelotrichaceae</taxon>
        <taxon>Holdemanella</taxon>
    </lineage>
</organism>
<evidence type="ECO:0000313" key="3">
    <source>
        <dbReference type="EMBL" id="RGW76705.1"/>
    </source>
</evidence>
<dbReference type="RefSeq" id="WP_003865679.1">
    <property type="nucleotide sequence ID" value="NZ_CABLCL010000099.1"/>
</dbReference>
<protein>
    <recommendedName>
        <fullName evidence="6">DUF536 domain-containing protein</fullName>
    </recommendedName>
</protein>
<gene>
    <name evidence="3" type="ORF">DWV56_01095</name>
    <name evidence="2" type="ORF">DWW32_10595</name>
</gene>
<evidence type="ECO:0008006" key="6">
    <source>
        <dbReference type="Google" id="ProtNLM"/>
    </source>
</evidence>
<evidence type="ECO:0000313" key="4">
    <source>
        <dbReference type="Proteomes" id="UP000265489"/>
    </source>
</evidence>
<reference evidence="4 5" key="1">
    <citation type="submission" date="2018-08" db="EMBL/GenBank/DDBJ databases">
        <title>A genome reference for cultivated species of the human gut microbiota.</title>
        <authorList>
            <person name="Zou Y."/>
            <person name="Xue W."/>
            <person name="Luo G."/>
        </authorList>
    </citation>
    <scope>NUCLEOTIDE SEQUENCE [LARGE SCALE GENOMIC DNA]</scope>
    <source>
        <strain evidence="3 5">AF10-31</strain>
        <strain evidence="2 4">AF15-20</strain>
    </source>
</reference>
<dbReference type="Proteomes" id="UP000265489">
    <property type="component" value="Unassembled WGS sequence"/>
</dbReference>
<evidence type="ECO:0000313" key="5">
    <source>
        <dbReference type="Proteomes" id="UP000284651"/>
    </source>
</evidence>
<name>A0A395W6K9_9FIRM</name>
<dbReference type="AlphaFoldDB" id="A0A395W6K9"/>
<dbReference type="EMBL" id="QRYQ01000025">
    <property type="protein sequence ID" value="RGU89638.1"/>
    <property type="molecule type" value="Genomic_DNA"/>
</dbReference>
<keyword evidence="1" id="KW-0175">Coiled coil</keyword>
<evidence type="ECO:0000313" key="2">
    <source>
        <dbReference type="EMBL" id="RGU89638.1"/>
    </source>
</evidence>
<feature type="coiled-coil region" evidence="1">
    <location>
        <begin position="84"/>
        <end position="172"/>
    </location>
</feature>
<dbReference type="Proteomes" id="UP000284651">
    <property type="component" value="Unassembled WGS sequence"/>
</dbReference>
<evidence type="ECO:0000256" key="1">
    <source>
        <dbReference type="SAM" id="Coils"/>
    </source>
</evidence>
<accession>A0A395W6K9</accession>
<sequence>MSEEASAIDVYYDMDIAQICQHFNKSRNTVDKAIAKLVKDNPDKDWKYKNPITRRITIKAEGVERLSTYFRKEKHEVSTVEMELRFENEKLKAIIEEKEKAQAQIEQLYQEKLKLEIEKSRQTFLLETQTKDEKISELESENQKLKEVEELYNKNIEEIENYKKKEEEYNSKSFFYRLTHKF</sequence>
<dbReference type="EMBL" id="QSAT01000002">
    <property type="protein sequence ID" value="RGW76705.1"/>
    <property type="molecule type" value="Genomic_DNA"/>
</dbReference>